<dbReference type="SUPFAM" id="SSF53850">
    <property type="entry name" value="Periplasmic binding protein-like II"/>
    <property type="match status" value="1"/>
</dbReference>
<dbReference type="InterPro" id="IPR005119">
    <property type="entry name" value="LysR_subst-bd"/>
</dbReference>
<dbReference type="PROSITE" id="PS50931">
    <property type="entry name" value="HTH_LYSR"/>
    <property type="match status" value="1"/>
</dbReference>
<dbReference type="AlphaFoldDB" id="A0A7W4K7K1"/>
<gene>
    <name evidence="6" type="ORF">HLH28_09615</name>
</gene>
<name>A0A7W4K7K1_9PROT</name>
<evidence type="ECO:0000256" key="2">
    <source>
        <dbReference type="ARBA" id="ARBA00023015"/>
    </source>
</evidence>
<evidence type="ECO:0000313" key="6">
    <source>
        <dbReference type="EMBL" id="MBB2201830.1"/>
    </source>
</evidence>
<dbReference type="Gene3D" id="3.40.190.290">
    <property type="match status" value="1"/>
</dbReference>
<dbReference type="EMBL" id="JABEQM010000006">
    <property type="protein sequence ID" value="MBB2201830.1"/>
    <property type="molecule type" value="Genomic_DNA"/>
</dbReference>
<proteinExistence type="inferred from homology"/>
<feature type="domain" description="HTH lysR-type" evidence="5">
    <location>
        <begin position="1"/>
        <end position="41"/>
    </location>
</feature>
<reference evidence="6 7" key="1">
    <citation type="submission" date="2020-04" db="EMBL/GenBank/DDBJ databases">
        <title>Description of novel Gluconacetobacter.</title>
        <authorList>
            <person name="Sombolestani A."/>
        </authorList>
    </citation>
    <scope>NUCLEOTIDE SEQUENCE [LARGE SCALE GENOMIC DNA]</scope>
    <source>
        <strain evidence="6 7">LMG 27802</strain>
    </source>
</reference>
<comment type="similarity">
    <text evidence="1">Belongs to the LysR transcriptional regulatory family.</text>
</comment>
<dbReference type="PANTHER" id="PTHR30346">
    <property type="entry name" value="TRANSCRIPTIONAL DUAL REGULATOR HCAR-RELATED"/>
    <property type="match status" value="1"/>
</dbReference>
<dbReference type="InterPro" id="IPR000847">
    <property type="entry name" value="LysR_HTH_N"/>
</dbReference>
<comment type="caution">
    <text evidence="6">The sequence shown here is derived from an EMBL/GenBank/DDBJ whole genome shotgun (WGS) entry which is preliminary data.</text>
</comment>
<protein>
    <submittedName>
        <fullName evidence="6">LysR family transcriptional regulator</fullName>
    </submittedName>
</protein>
<keyword evidence="4" id="KW-0804">Transcription</keyword>
<dbReference type="SUPFAM" id="SSF46785">
    <property type="entry name" value="Winged helix' DNA-binding domain"/>
    <property type="match status" value="1"/>
</dbReference>
<dbReference type="PANTHER" id="PTHR30346:SF0">
    <property type="entry name" value="HCA OPERON TRANSCRIPTIONAL ACTIVATOR HCAR"/>
    <property type="match status" value="1"/>
</dbReference>
<accession>A0A7W4K7K1</accession>
<dbReference type="Pfam" id="PF00126">
    <property type="entry name" value="HTH_1"/>
    <property type="match status" value="1"/>
</dbReference>
<evidence type="ECO:0000313" key="7">
    <source>
        <dbReference type="Proteomes" id="UP000578030"/>
    </source>
</evidence>
<dbReference type="InterPro" id="IPR036390">
    <property type="entry name" value="WH_DNA-bd_sf"/>
</dbReference>
<evidence type="ECO:0000259" key="5">
    <source>
        <dbReference type="PROSITE" id="PS50931"/>
    </source>
</evidence>
<dbReference type="Gene3D" id="1.10.10.10">
    <property type="entry name" value="Winged helix-like DNA-binding domain superfamily/Winged helix DNA-binding domain"/>
    <property type="match status" value="1"/>
</dbReference>
<evidence type="ECO:0000256" key="1">
    <source>
        <dbReference type="ARBA" id="ARBA00009437"/>
    </source>
</evidence>
<keyword evidence="2" id="KW-0805">Transcription regulation</keyword>
<dbReference type="PRINTS" id="PR00039">
    <property type="entry name" value="HTHLYSR"/>
</dbReference>
<dbReference type="Pfam" id="PF03466">
    <property type="entry name" value="LysR_substrate"/>
    <property type="match status" value="1"/>
</dbReference>
<dbReference type="InterPro" id="IPR036388">
    <property type="entry name" value="WH-like_DNA-bd_sf"/>
</dbReference>
<evidence type="ECO:0000256" key="3">
    <source>
        <dbReference type="ARBA" id="ARBA00023125"/>
    </source>
</evidence>
<dbReference type="GO" id="GO:0003700">
    <property type="term" value="F:DNA-binding transcription factor activity"/>
    <property type="evidence" value="ECO:0007669"/>
    <property type="project" value="InterPro"/>
</dbReference>
<sequence length="304" mass="33468">MAAAARQIGVSQPAVSQIIGDIESRSGTILFDRSVRPMALTASGMVLRQHAMSLTTEARRIAIRLRETQAGRINLVRVGSVDSLSRAVMGQLSAFLRTRVDQAVIHSGLTETHATALFTRQLDLIIGVNDFEDIAGLERWPLMEEPYLFLCPAGEKIPGTPQDLLAMSRRIPFIRFSARSRTGQEIERYLRRLRLDLPAGQEFDSPYGVTAACRQGGMAITTPLCLLECDLALDGLRWGKLPGPTMGRGLTIVARRRELGRLPADLAATLRRTLRDDVVPRLASVFPDFVGQMHVVARRTEDGA</sequence>
<dbReference type="Proteomes" id="UP000578030">
    <property type="component" value="Unassembled WGS sequence"/>
</dbReference>
<dbReference type="GO" id="GO:0003677">
    <property type="term" value="F:DNA binding"/>
    <property type="evidence" value="ECO:0007669"/>
    <property type="project" value="UniProtKB-KW"/>
</dbReference>
<keyword evidence="3" id="KW-0238">DNA-binding</keyword>
<evidence type="ECO:0000256" key="4">
    <source>
        <dbReference type="ARBA" id="ARBA00023163"/>
    </source>
</evidence>
<dbReference type="GO" id="GO:0032993">
    <property type="term" value="C:protein-DNA complex"/>
    <property type="evidence" value="ECO:0007669"/>
    <property type="project" value="TreeGrafter"/>
</dbReference>
<organism evidence="6 7">
    <name type="scientific">Gluconacetobacter tumulisoli</name>
    <dbReference type="NCBI Taxonomy" id="1286189"/>
    <lineage>
        <taxon>Bacteria</taxon>
        <taxon>Pseudomonadati</taxon>
        <taxon>Pseudomonadota</taxon>
        <taxon>Alphaproteobacteria</taxon>
        <taxon>Acetobacterales</taxon>
        <taxon>Acetobacteraceae</taxon>
        <taxon>Gluconacetobacter</taxon>
    </lineage>
</organism>
<keyword evidence="7" id="KW-1185">Reference proteome</keyword>